<dbReference type="Proteomes" id="UP001055219">
    <property type="component" value="Unassembled WGS sequence"/>
</dbReference>
<sequence>MKYFNEVFRGFMISHGLGEGNYYIIRDGYPKAQCEGMNSEELIGGICYTLEHQNGGFDGVSSRNKCVQYSTPIDDDKLKFLKGAHDTPLISFTTMYETSLNCQKHYSDYYGIATIDFDTPLDPFKKPPRCFSNLSVFTVKQQDKDYRGVDAAQSSPCYCDMKKSHGDKSMAGENWLPDNLDKIFTYHTYCTELRQDSRIASNATESEAEAGLDLEEQSPEY</sequence>
<keyword evidence="3" id="KW-1185">Reference proteome</keyword>
<feature type="compositionally biased region" description="Acidic residues" evidence="1">
    <location>
        <begin position="206"/>
        <end position="221"/>
    </location>
</feature>
<gene>
    <name evidence="2" type="ORF">J7T54_002724</name>
</gene>
<evidence type="ECO:0000313" key="3">
    <source>
        <dbReference type="Proteomes" id="UP001055219"/>
    </source>
</evidence>
<proteinExistence type="predicted"/>
<protein>
    <submittedName>
        <fullName evidence="2">Uncharacterized protein</fullName>
    </submittedName>
</protein>
<dbReference type="RefSeq" id="XP_051359045.1">
    <property type="nucleotide sequence ID" value="XM_051510041.1"/>
</dbReference>
<evidence type="ECO:0000256" key="1">
    <source>
        <dbReference type="SAM" id="MobiDB-lite"/>
    </source>
</evidence>
<evidence type="ECO:0000313" key="2">
    <source>
        <dbReference type="EMBL" id="KAI6778189.1"/>
    </source>
</evidence>
<comment type="caution">
    <text evidence="2">The sequence shown here is derived from an EMBL/GenBank/DDBJ whole genome shotgun (WGS) entry which is preliminary data.</text>
</comment>
<reference evidence="2" key="2">
    <citation type="submission" date="2022-07" db="EMBL/GenBank/DDBJ databases">
        <authorList>
            <person name="Goncalves M.F.M."/>
            <person name="Hilario S."/>
            <person name="Van De Peer Y."/>
            <person name="Esteves A.C."/>
            <person name="Alves A."/>
        </authorList>
    </citation>
    <scope>NUCLEOTIDE SEQUENCE</scope>
    <source>
        <strain evidence="2">MUM 19.33</strain>
    </source>
</reference>
<feature type="region of interest" description="Disordered" evidence="1">
    <location>
        <begin position="200"/>
        <end position="221"/>
    </location>
</feature>
<accession>A0A9Q0BBL6</accession>
<dbReference type="OrthoDB" id="73875at2759"/>
<name>A0A9Q0BBL6_9HYPO</name>
<dbReference type="AlphaFoldDB" id="A0A9Q0BBL6"/>
<dbReference type="EMBL" id="JAGIXG020000079">
    <property type="protein sequence ID" value="KAI6778189.1"/>
    <property type="molecule type" value="Genomic_DNA"/>
</dbReference>
<reference evidence="2" key="1">
    <citation type="journal article" date="2021" name="J Fungi (Basel)">
        <title>Genomic and Metabolomic Analyses of the Marine Fungus Emericellopsis cladophorae: Insights into Saltwater Adaptability Mechanisms and Its Biosynthetic Potential.</title>
        <authorList>
            <person name="Goncalves M.F.M."/>
            <person name="Hilario S."/>
            <person name="Van de Peer Y."/>
            <person name="Esteves A.C."/>
            <person name="Alves A."/>
        </authorList>
    </citation>
    <scope>NUCLEOTIDE SEQUENCE</scope>
    <source>
        <strain evidence="2">MUM 19.33</strain>
    </source>
</reference>
<organism evidence="2 3">
    <name type="scientific">Emericellopsis cladophorae</name>
    <dbReference type="NCBI Taxonomy" id="2686198"/>
    <lineage>
        <taxon>Eukaryota</taxon>
        <taxon>Fungi</taxon>
        <taxon>Dikarya</taxon>
        <taxon>Ascomycota</taxon>
        <taxon>Pezizomycotina</taxon>
        <taxon>Sordariomycetes</taxon>
        <taxon>Hypocreomycetidae</taxon>
        <taxon>Hypocreales</taxon>
        <taxon>Bionectriaceae</taxon>
        <taxon>Emericellopsis</taxon>
    </lineage>
</organism>
<dbReference type="GeneID" id="75829233"/>